<proteinExistence type="inferred from homology"/>
<dbReference type="GO" id="GO:0009425">
    <property type="term" value="C:bacterial-type flagellum basal body"/>
    <property type="evidence" value="ECO:0007669"/>
    <property type="project" value="UniProtKB-SubCell"/>
</dbReference>
<dbReference type="GO" id="GO:0005886">
    <property type="term" value="C:plasma membrane"/>
    <property type="evidence" value="ECO:0007669"/>
    <property type="project" value="UniProtKB-SubCell"/>
</dbReference>
<name>A0A519BB39_9DELT</name>
<keyword evidence="5" id="KW-1003">Cell membrane</keyword>
<keyword evidence="13" id="KW-0966">Cell projection</keyword>
<evidence type="ECO:0000313" key="14">
    <source>
        <dbReference type="Proteomes" id="UP000320813"/>
    </source>
</evidence>
<dbReference type="InterPro" id="IPR011002">
    <property type="entry name" value="FliG_a-hlx"/>
</dbReference>
<accession>A0A519BB39</accession>
<dbReference type="PIRSF" id="PIRSF003161">
    <property type="entry name" value="FliG"/>
    <property type="match status" value="1"/>
</dbReference>
<keyword evidence="7" id="KW-0283">Flagellar rotation</keyword>
<evidence type="ECO:0000256" key="5">
    <source>
        <dbReference type="ARBA" id="ARBA00022475"/>
    </source>
</evidence>
<dbReference type="InterPro" id="IPR023087">
    <property type="entry name" value="Flg_Motor_Flig_C"/>
</dbReference>
<dbReference type="EMBL" id="SGBD01000002">
    <property type="protein sequence ID" value="RZD14499.1"/>
    <property type="molecule type" value="Genomic_DNA"/>
</dbReference>
<dbReference type="Gene3D" id="1.10.220.30">
    <property type="match status" value="3"/>
</dbReference>
<evidence type="ECO:0000313" key="13">
    <source>
        <dbReference type="EMBL" id="RZD14499.1"/>
    </source>
</evidence>
<keyword evidence="6" id="KW-0145">Chemotaxis</keyword>
<organism evidence="13 14">
    <name type="scientific">Candidatus Acidulodesulfobacterium ferriphilum</name>
    <dbReference type="NCBI Taxonomy" id="2597223"/>
    <lineage>
        <taxon>Bacteria</taxon>
        <taxon>Deltaproteobacteria</taxon>
        <taxon>Candidatus Acidulodesulfobacterales</taxon>
        <taxon>Candidatus Acidulodesulfobacterium</taxon>
    </lineage>
</organism>
<comment type="similarity">
    <text evidence="3">Belongs to the FliG family.</text>
</comment>
<dbReference type="GO" id="GO:0006935">
    <property type="term" value="P:chemotaxis"/>
    <property type="evidence" value="ECO:0007669"/>
    <property type="project" value="UniProtKB-KW"/>
</dbReference>
<evidence type="ECO:0000256" key="7">
    <source>
        <dbReference type="ARBA" id="ARBA00022779"/>
    </source>
</evidence>
<feature type="domain" description="Flagellar motor switch protein FliG C-terminal" evidence="10">
    <location>
        <begin position="217"/>
        <end position="323"/>
    </location>
</feature>
<evidence type="ECO:0000256" key="6">
    <source>
        <dbReference type="ARBA" id="ARBA00022500"/>
    </source>
</evidence>
<dbReference type="InterPro" id="IPR000090">
    <property type="entry name" value="Flg_Motor_Flig"/>
</dbReference>
<evidence type="ECO:0000259" key="12">
    <source>
        <dbReference type="Pfam" id="PF14842"/>
    </source>
</evidence>
<dbReference type="NCBIfam" id="TIGR00207">
    <property type="entry name" value="fliG"/>
    <property type="match status" value="1"/>
</dbReference>
<sequence length="333" mass="37347">MARKFSGPEKAAIFLVSVGEDAASEIIKRLELMEIQKITKYMDQLPIIEKDDSESVLKDFNSNFSKVGIVVKGDDFVKNLIAKSLDPDKAKKILDNLHGPIEEEGLQTLKWLDPHVIADFVKNEHPQTIALILGHLEPIQAATVIGLLPSSIRSQVVFRLSKLERVPPGIIKDLDEVLQEQLKSTGQTQSRLVGGVRIVADILNNMDKSIEEPILNDIETMDKEEAEKIRELMFTFDDLAMVDDKSMQLMLREISHDQIVMALKTASDELKNKILANVSKRAQEMIADDLEALGPKKLSEVEKVQHEILKIARRLEDEGKISLAVKSESEKLV</sequence>
<dbReference type="InterPro" id="IPR028263">
    <property type="entry name" value="FliG_N"/>
</dbReference>
<comment type="caution">
    <text evidence="13">The sequence shown here is derived from an EMBL/GenBank/DDBJ whole genome shotgun (WGS) entry which is preliminary data.</text>
</comment>
<dbReference type="Proteomes" id="UP000320813">
    <property type="component" value="Unassembled WGS sequence"/>
</dbReference>
<feature type="domain" description="Flagellar motor switch protein FliG N-terminal" evidence="12">
    <location>
        <begin position="5"/>
        <end position="102"/>
    </location>
</feature>
<evidence type="ECO:0000259" key="10">
    <source>
        <dbReference type="Pfam" id="PF01706"/>
    </source>
</evidence>
<evidence type="ECO:0000256" key="3">
    <source>
        <dbReference type="ARBA" id="ARBA00010299"/>
    </source>
</evidence>
<evidence type="ECO:0000256" key="9">
    <source>
        <dbReference type="ARBA" id="ARBA00023143"/>
    </source>
</evidence>
<evidence type="ECO:0000259" key="11">
    <source>
        <dbReference type="Pfam" id="PF14841"/>
    </source>
</evidence>
<dbReference type="AlphaFoldDB" id="A0A519BB39"/>
<dbReference type="GO" id="GO:0071973">
    <property type="term" value="P:bacterial-type flagellum-dependent cell motility"/>
    <property type="evidence" value="ECO:0007669"/>
    <property type="project" value="InterPro"/>
</dbReference>
<dbReference type="Pfam" id="PF01706">
    <property type="entry name" value="FliG_C"/>
    <property type="match status" value="1"/>
</dbReference>
<keyword evidence="13" id="KW-0969">Cilium</keyword>
<keyword evidence="13" id="KW-0282">Flagellum</keyword>
<dbReference type="InterPro" id="IPR032779">
    <property type="entry name" value="FliG_M"/>
</dbReference>
<keyword evidence="9" id="KW-0975">Bacterial flagellum</keyword>
<dbReference type="PANTHER" id="PTHR30534:SF0">
    <property type="entry name" value="FLAGELLAR MOTOR SWITCH PROTEIN FLIG"/>
    <property type="match status" value="1"/>
</dbReference>
<dbReference type="Pfam" id="PF14841">
    <property type="entry name" value="FliG_M"/>
    <property type="match status" value="1"/>
</dbReference>
<protein>
    <recommendedName>
        <fullName evidence="4">Flagellar motor switch protein FliG</fullName>
    </recommendedName>
</protein>
<evidence type="ECO:0000256" key="2">
    <source>
        <dbReference type="ARBA" id="ARBA00004413"/>
    </source>
</evidence>
<evidence type="ECO:0000256" key="4">
    <source>
        <dbReference type="ARBA" id="ARBA00021870"/>
    </source>
</evidence>
<reference evidence="13 14" key="1">
    <citation type="submission" date="2019-01" db="EMBL/GenBank/DDBJ databases">
        <title>Insights into ecological role of a new deltaproteobacterial order Candidatus Sinidesulfobacterales (Sva0485) by metagenomics and metatranscriptomics.</title>
        <authorList>
            <person name="Tan S."/>
            <person name="Liu J."/>
            <person name="Fang Y."/>
            <person name="Hedlund B.P."/>
            <person name="Lian Z.H."/>
            <person name="Huang L.Y."/>
            <person name="Li J.T."/>
            <person name="Huang L.N."/>
            <person name="Li W.J."/>
            <person name="Jiang H.C."/>
            <person name="Dong H.L."/>
            <person name="Shu W.S."/>
        </authorList>
    </citation>
    <scope>NUCLEOTIDE SEQUENCE [LARGE SCALE GENOMIC DNA]</scope>
    <source>
        <strain evidence="13">AP3</strain>
    </source>
</reference>
<gene>
    <name evidence="13" type="primary">fliG</name>
    <name evidence="13" type="ORF">EVJ47_04840</name>
</gene>
<evidence type="ECO:0000256" key="1">
    <source>
        <dbReference type="ARBA" id="ARBA00004117"/>
    </source>
</evidence>
<keyword evidence="8" id="KW-0472">Membrane</keyword>
<comment type="subcellular location">
    <subcellularLocation>
        <location evidence="1">Bacterial flagellum basal body</location>
    </subcellularLocation>
    <subcellularLocation>
        <location evidence="2">Cell membrane</location>
        <topology evidence="2">Peripheral membrane protein</topology>
        <orientation evidence="2">Cytoplasmic side</orientation>
    </subcellularLocation>
</comment>
<dbReference type="PANTHER" id="PTHR30534">
    <property type="entry name" value="FLAGELLAR MOTOR SWITCH PROTEIN FLIG"/>
    <property type="match status" value="1"/>
</dbReference>
<feature type="domain" description="Flagellar motor switch protein FliG middle" evidence="11">
    <location>
        <begin position="114"/>
        <end position="188"/>
    </location>
</feature>
<evidence type="ECO:0000256" key="8">
    <source>
        <dbReference type="ARBA" id="ARBA00023136"/>
    </source>
</evidence>
<dbReference type="SUPFAM" id="SSF48029">
    <property type="entry name" value="FliG"/>
    <property type="match status" value="2"/>
</dbReference>
<dbReference type="Pfam" id="PF14842">
    <property type="entry name" value="FliG_N"/>
    <property type="match status" value="1"/>
</dbReference>
<dbReference type="PRINTS" id="PR00954">
    <property type="entry name" value="FLGMOTORFLIG"/>
</dbReference>
<dbReference type="GO" id="GO:0003774">
    <property type="term" value="F:cytoskeletal motor activity"/>
    <property type="evidence" value="ECO:0007669"/>
    <property type="project" value="InterPro"/>
</dbReference>